<organism evidence="2 3">
    <name type="scientific">Papaver somniferum</name>
    <name type="common">Opium poppy</name>
    <dbReference type="NCBI Taxonomy" id="3469"/>
    <lineage>
        <taxon>Eukaryota</taxon>
        <taxon>Viridiplantae</taxon>
        <taxon>Streptophyta</taxon>
        <taxon>Embryophyta</taxon>
        <taxon>Tracheophyta</taxon>
        <taxon>Spermatophyta</taxon>
        <taxon>Magnoliopsida</taxon>
        <taxon>Ranunculales</taxon>
        <taxon>Papaveraceae</taxon>
        <taxon>Papaveroideae</taxon>
        <taxon>Papaver</taxon>
    </lineage>
</organism>
<sequence length="94" mass="10368">MKTKLNGPRFSSSALIHHAPSQQQHKRRRPHRQPAAVLDPDQGCHSDCDSSSSIQNGVSFAAIATFGYPEEAANTGALPEELDNETVRRYFGNY</sequence>
<name>A0A4Y7JET7_PAPSO</name>
<evidence type="ECO:0000313" key="3">
    <source>
        <dbReference type="Proteomes" id="UP000316621"/>
    </source>
</evidence>
<dbReference type="Gramene" id="RZC59327">
    <property type="protein sequence ID" value="RZC59327"/>
    <property type="gene ID" value="C5167_006628"/>
</dbReference>
<feature type="region of interest" description="Disordered" evidence="1">
    <location>
        <begin position="1"/>
        <end position="52"/>
    </location>
</feature>
<keyword evidence="3" id="KW-1185">Reference proteome</keyword>
<accession>A0A4Y7JET7</accession>
<evidence type="ECO:0000256" key="1">
    <source>
        <dbReference type="SAM" id="MobiDB-lite"/>
    </source>
</evidence>
<dbReference type="EMBL" id="CM010718">
    <property type="protein sequence ID" value="RZC59327.1"/>
    <property type="molecule type" value="Genomic_DNA"/>
</dbReference>
<reference evidence="2 3" key="1">
    <citation type="journal article" date="2018" name="Science">
        <title>The opium poppy genome and morphinan production.</title>
        <authorList>
            <person name="Guo L."/>
            <person name="Winzer T."/>
            <person name="Yang X."/>
            <person name="Li Y."/>
            <person name="Ning Z."/>
            <person name="He Z."/>
            <person name="Teodor R."/>
            <person name="Lu Y."/>
            <person name="Bowser T.A."/>
            <person name="Graham I.A."/>
            <person name="Ye K."/>
        </authorList>
    </citation>
    <scope>NUCLEOTIDE SEQUENCE [LARGE SCALE GENOMIC DNA]</scope>
    <source>
        <strain evidence="3">cv. HN1</strain>
        <tissue evidence="2">Leaves</tissue>
    </source>
</reference>
<gene>
    <name evidence="2" type="ORF">C5167_006628</name>
</gene>
<dbReference type="AlphaFoldDB" id="A0A4Y7JET7"/>
<dbReference type="Proteomes" id="UP000316621">
    <property type="component" value="Chromosome 4"/>
</dbReference>
<protein>
    <submittedName>
        <fullName evidence="2">Uncharacterized protein</fullName>
    </submittedName>
</protein>
<proteinExistence type="predicted"/>
<evidence type="ECO:0000313" key="2">
    <source>
        <dbReference type="EMBL" id="RZC59327.1"/>
    </source>
</evidence>